<dbReference type="Gene3D" id="3.30.160.660">
    <property type="match status" value="1"/>
</dbReference>
<dbReference type="AlphaFoldDB" id="A0A316ERX1"/>
<dbReference type="Pfam" id="PF02624">
    <property type="entry name" value="YcaO"/>
    <property type="match status" value="1"/>
</dbReference>
<dbReference type="Gene3D" id="3.40.50.720">
    <property type="entry name" value="NAD(P)-binding Rossmann-like Domain"/>
    <property type="match status" value="1"/>
</dbReference>
<keyword evidence="3" id="KW-1185">Reference proteome</keyword>
<evidence type="ECO:0000313" key="2">
    <source>
        <dbReference type="EMBL" id="PWK33288.1"/>
    </source>
</evidence>
<dbReference type="InterPro" id="IPR022291">
    <property type="entry name" value="Bacteriocin_synth_cyclodeHase"/>
</dbReference>
<keyword evidence="2" id="KW-0689">Ribosomal protein</keyword>
<gene>
    <name evidence="2" type="ORF">BC793_12878</name>
</gene>
<dbReference type="Gene3D" id="3.30.40.250">
    <property type="match status" value="1"/>
</dbReference>
<dbReference type="GO" id="GO:0005840">
    <property type="term" value="C:ribosome"/>
    <property type="evidence" value="ECO:0007669"/>
    <property type="project" value="UniProtKB-KW"/>
</dbReference>
<dbReference type="NCBIfam" id="TIGR03604">
    <property type="entry name" value="TOMM_cyclo_SagD"/>
    <property type="match status" value="1"/>
</dbReference>
<dbReference type="RefSeq" id="WP_109601726.1">
    <property type="nucleotide sequence ID" value="NZ_BONA01000083.1"/>
</dbReference>
<dbReference type="GO" id="GO:0016740">
    <property type="term" value="F:transferase activity"/>
    <property type="evidence" value="ECO:0007669"/>
    <property type="project" value="UniProtKB-KW"/>
</dbReference>
<proteinExistence type="predicted"/>
<reference evidence="2 3" key="1">
    <citation type="submission" date="2018-05" db="EMBL/GenBank/DDBJ databases">
        <title>Genomic Encyclopedia of Archaeal and Bacterial Type Strains, Phase II (KMG-II): from individual species to whole genera.</title>
        <authorList>
            <person name="Goeker M."/>
        </authorList>
    </citation>
    <scope>NUCLEOTIDE SEQUENCE [LARGE SCALE GENOMIC DNA]</scope>
    <source>
        <strain evidence="2 3">DSM 45184</strain>
    </source>
</reference>
<sequence>MTAALTATVTVAGSGTLPAVLAARLRRDPVGVTGDVTLLVAGLDELSTATDTLVACRRANRPLLFTGRWRSLIYVGPWWTPGTAGCPHCLVTRTADSAFGPDRRGDLIAEAAHRGDAVAVLGPAPLRVTELLVRARLTRPAEPGVVHVVDGATGTVDRQMLLPDSTCPECGGSRTATAPVFTPPEVALTKPAPAQLRTRELDAGTVDRDYLFAGIGLFKELRQDLQSPFGACSVELPSRWGRREPAIGRARTYRTSRTVAVLEGLERYAGLLRGGRLAPIRAAHREVADRAIDPRTLGTHPDSSYRLDGFRYQRFDPRTVVDWVWAYSVGQRRRVLIPERAAFWGPRHDGEISFVYDTSNGCALGNSVEEAMLHGLREVAERDSFLLTWYRRLRLPEVDLTGAGGRLGELLRRSRLFTGFEFRCFLSTMEYRMPSFWLTAEGGDPDGPAVFAGSGAHPDPVQAIVGGLYELVGTILAARDGYPRRRPEALRMLADPALIRRMEHHSQVAALPEARSRFGFLLDDGHDRIRLADVPATVRTGATDLRADLATALDGLATAGLDVLVVDQSMPELLRNGLHCVRVLVPGLVPVTFGHVNRRTENLPRLTDGTGLPYASGLARSEEVGCVPHPFP</sequence>
<dbReference type="OrthoDB" id="2379922at2"/>
<evidence type="ECO:0000259" key="1">
    <source>
        <dbReference type="PROSITE" id="PS51664"/>
    </source>
</evidence>
<organism evidence="2 3">
    <name type="scientific">Actinoplanes xinjiangensis</name>
    <dbReference type="NCBI Taxonomy" id="512350"/>
    <lineage>
        <taxon>Bacteria</taxon>
        <taxon>Bacillati</taxon>
        <taxon>Actinomycetota</taxon>
        <taxon>Actinomycetes</taxon>
        <taxon>Micromonosporales</taxon>
        <taxon>Micromonosporaceae</taxon>
        <taxon>Actinoplanes</taxon>
    </lineage>
</organism>
<name>A0A316ERX1_9ACTN</name>
<dbReference type="InterPro" id="IPR027624">
    <property type="entry name" value="TOMM_cyclo_SagD"/>
</dbReference>
<keyword evidence="2" id="KW-0808">Transferase</keyword>
<dbReference type="Gene3D" id="3.30.1330.230">
    <property type="match status" value="1"/>
</dbReference>
<dbReference type="EMBL" id="QGGR01000028">
    <property type="protein sequence ID" value="PWK33288.1"/>
    <property type="molecule type" value="Genomic_DNA"/>
</dbReference>
<accession>A0A316ERX1</accession>
<evidence type="ECO:0000313" key="3">
    <source>
        <dbReference type="Proteomes" id="UP000245697"/>
    </source>
</evidence>
<dbReference type="NCBIfam" id="TIGR03882">
    <property type="entry name" value="cyclo_dehyd_2"/>
    <property type="match status" value="1"/>
</dbReference>
<dbReference type="PANTHER" id="PTHR37809">
    <property type="entry name" value="RIBOSOMAL PROTEIN S12 METHYLTHIOTRANSFERASE ACCESSORY FACTOR YCAO"/>
    <property type="match status" value="1"/>
</dbReference>
<dbReference type="Proteomes" id="UP000245697">
    <property type="component" value="Unassembled WGS sequence"/>
</dbReference>
<comment type="caution">
    <text evidence="2">The sequence shown here is derived from an EMBL/GenBank/DDBJ whole genome shotgun (WGS) entry which is preliminary data.</text>
</comment>
<dbReference type="PANTHER" id="PTHR37809:SF1">
    <property type="entry name" value="RIBOSOMAL PROTEIN S12 METHYLTHIOTRANSFERASE ACCESSORY FACTOR YCAO"/>
    <property type="match status" value="1"/>
</dbReference>
<keyword evidence="2" id="KW-0687">Ribonucleoprotein</keyword>
<dbReference type="InterPro" id="IPR003776">
    <property type="entry name" value="YcaO-like_dom"/>
</dbReference>
<protein>
    <submittedName>
        <fullName evidence="2">Ribosomal protein S12 methylthiotransferase accessory factor</fullName>
    </submittedName>
</protein>
<dbReference type="PROSITE" id="PS51664">
    <property type="entry name" value="YCAO"/>
    <property type="match status" value="1"/>
</dbReference>
<feature type="domain" description="YcaO" evidence="1">
    <location>
        <begin position="248"/>
        <end position="632"/>
    </location>
</feature>